<feature type="region of interest" description="Disordered" evidence="1">
    <location>
        <begin position="1"/>
        <end position="72"/>
    </location>
</feature>
<evidence type="ECO:0000256" key="1">
    <source>
        <dbReference type="SAM" id="MobiDB-lite"/>
    </source>
</evidence>
<feature type="compositionally biased region" description="Low complexity" evidence="1">
    <location>
        <begin position="59"/>
        <end position="70"/>
    </location>
</feature>
<evidence type="ECO:0000313" key="2">
    <source>
        <dbReference type="EMBL" id="JAC65985.1"/>
    </source>
</evidence>
<name>A0A061R5M8_9CHLO</name>
<accession>A0A061R5M8</accession>
<dbReference type="AlphaFoldDB" id="A0A061R5M8"/>
<proteinExistence type="predicted"/>
<gene>
    <name evidence="2" type="ORF">TSPGSL018_14753</name>
</gene>
<organism evidence="2">
    <name type="scientific">Tetraselmis sp. GSL018</name>
    <dbReference type="NCBI Taxonomy" id="582737"/>
    <lineage>
        <taxon>Eukaryota</taxon>
        <taxon>Viridiplantae</taxon>
        <taxon>Chlorophyta</taxon>
        <taxon>core chlorophytes</taxon>
        <taxon>Chlorodendrophyceae</taxon>
        <taxon>Chlorodendrales</taxon>
        <taxon>Chlorodendraceae</taxon>
        <taxon>Tetraselmis</taxon>
    </lineage>
</organism>
<feature type="region of interest" description="Disordered" evidence="1">
    <location>
        <begin position="140"/>
        <end position="176"/>
    </location>
</feature>
<dbReference type="EMBL" id="GBEZ01020705">
    <property type="protein sequence ID" value="JAC65985.1"/>
    <property type="molecule type" value="Transcribed_RNA"/>
</dbReference>
<feature type="compositionally biased region" description="Basic residues" evidence="1">
    <location>
        <begin position="142"/>
        <end position="158"/>
    </location>
</feature>
<sequence>MRGRRAAQPLEAPAGLPRGMPRRARVRGGGLRPARAADVPALQPLPEGAGGAELGRPDQGAAAAGRGQARPVWEERAEDLQRAAVPAAHVLRPQQRVAAGALRRRVRARVRARLPVRRLRVQRGQVLLLRALPRVLHGAGRGARRPARRVCGRRRPRVTRGERAGGELSEGSASAPCPPRLMPAGALLRTLSARLLGCLRRPSQRSWRRGGGLRL</sequence>
<protein>
    <submittedName>
        <fullName evidence="2">Uncharacterized protein</fullName>
    </submittedName>
</protein>
<reference evidence="2" key="1">
    <citation type="submission" date="2014-05" db="EMBL/GenBank/DDBJ databases">
        <title>The transcriptome of the halophilic microalga Tetraselmis sp. GSL018 isolated from the Great Salt Lake, Utah.</title>
        <authorList>
            <person name="Jinkerson R.E."/>
            <person name="D'Adamo S."/>
            <person name="Posewitz M.C."/>
        </authorList>
    </citation>
    <scope>NUCLEOTIDE SEQUENCE</scope>
    <source>
        <strain evidence="2">GSL018</strain>
    </source>
</reference>